<evidence type="ECO:0000313" key="1">
    <source>
        <dbReference type="EMBL" id="OIN09911.1"/>
    </source>
</evidence>
<name>A0A1S2TLC1_9PSED</name>
<comment type="caution">
    <text evidence="1">The sequence shown here is derived from an EMBL/GenBank/DDBJ whole genome shotgun (WGS) entry which is preliminary data.</text>
</comment>
<accession>A0A1S2TLC1</accession>
<protein>
    <submittedName>
        <fullName evidence="1">Uncharacterized protein</fullName>
    </submittedName>
</protein>
<gene>
    <name evidence="1" type="ORF">BFN10_10935</name>
</gene>
<evidence type="ECO:0000313" key="2">
    <source>
        <dbReference type="Proteomes" id="UP000181686"/>
    </source>
</evidence>
<reference evidence="1 2" key="1">
    <citation type="submission" date="2016-08" db="EMBL/GenBank/DDBJ databases">
        <title>Draft genome sequence of the type strain of Pseudomonas extremorientalis LMG 19695T isolated from drinking water reservoir.</title>
        <authorList>
            <person name="Tambong J.T."/>
        </authorList>
    </citation>
    <scope>NUCLEOTIDE SEQUENCE [LARGE SCALE GENOMIC DNA]</scope>
    <source>
        <strain evidence="1 2">LMG 19695</strain>
    </source>
</reference>
<proteinExistence type="predicted"/>
<sequence length="114" mass="12912">MQELYASVYHKEDIHRSLPADGAFIIPDRIWTMNSTSFESRHAQYKISTLAAPAQEAENPREPLGLYLTSSPRFSFKAPTAEDFDKGSRALMEESTPGSVISMFSSLWNKLVRR</sequence>
<dbReference type="EMBL" id="MDGK01000024">
    <property type="protein sequence ID" value="OIN09911.1"/>
    <property type="molecule type" value="Genomic_DNA"/>
</dbReference>
<dbReference type="Proteomes" id="UP000181686">
    <property type="component" value="Unassembled WGS sequence"/>
</dbReference>
<organism evidence="1 2">
    <name type="scientific">Pseudomonas extremorientalis</name>
    <dbReference type="NCBI Taxonomy" id="169669"/>
    <lineage>
        <taxon>Bacteria</taxon>
        <taxon>Pseudomonadati</taxon>
        <taxon>Pseudomonadota</taxon>
        <taxon>Gammaproteobacteria</taxon>
        <taxon>Pseudomonadales</taxon>
        <taxon>Pseudomonadaceae</taxon>
        <taxon>Pseudomonas</taxon>
    </lineage>
</organism>
<dbReference type="AlphaFoldDB" id="A0A1S2TLC1"/>